<keyword evidence="1" id="KW-0472">Membrane</keyword>
<dbReference type="Proteomes" id="UP001597012">
    <property type="component" value="Unassembled WGS sequence"/>
</dbReference>
<reference evidence="3" key="1">
    <citation type="journal article" date="2019" name="Int. J. Syst. Evol. Microbiol.">
        <title>The Global Catalogue of Microorganisms (GCM) 10K type strain sequencing project: providing services to taxonomists for standard genome sequencing and annotation.</title>
        <authorList>
            <consortium name="The Broad Institute Genomics Platform"/>
            <consortium name="The Broad Institute Genome Sequencing Center for Infectious Disease"/>
            <person name="Wu L."/>
            <person name="Ma J."/>
        </authorList>
    </citation>
    <scope>NUCLEOTIDE SEQUENCE [LARGE SCALE GENOMIC DNA]</scope>
    <source>
        <strain evidence="3">CCUG 61948</strain>
    </source>
</reference>
<dbReference type="EMBL" id="JBHTHY010000003">
    <property type="protein sequence ID" value="MFD0796320.1"/>
    <property type="molecule type" value="Genomic_DNA"/>
</dbReference>
<evidence type="ECO:0008006" key="4">
    <source>
        <dbReference type="Google" id="ProtNLM"/>
    </source>
</evidence>
<feature type="transmembrane region" description="Helical" evidence="1">
    <location>
        <begin position="9"/>
        <end position="28"/>
    </location>
</feature>
<evidence type="ECO:0000313" key="2">
    <source>
        <dbReference type="EMBL" id="MFD0796320.1"/>
    </source>
</evidence>
<gene>
    <name evidence="2" type="ORF">ACFQZJ_02525</name>
</gene>
<organism evidence="2 3">
    <name type="scientific">Maribacter chungangensis</name>
    <dbReference type="NCBI Taxonomy" id="1069117"/>
    <lineage>
        <taxon>Bacteria</taxon>
        <taxon>Pseudomonadati</taxon>
        <taxon>Bacteroidota</taxon>
        <taxon>Flavobacteriia</taxon>
        <taxon>Flavobacteriales</taxon>
        <taxon>Flavobacteriaceae</taxon>
        <taxon>Maribacter</taxon>
    </lineage>
</organism>
<evidence type="ECO:0000256" key="1">
    <source>
        <dbReference type="SAM" id="Phobius"/>
    </source>
</evidence>
<dbReference type="RefSeq" id="WP_379932062.1">
    <property type="nucleotide sequence ID" value="NZ_JBHTHY010000003.1"/>
</dbReference>
<feature type="transmembrane region" description="Helical" evidence="1">
    <location>
        <begin position="107"/>
        <end position="130"/>
    </location>
</feature>
<sequence>MMERLRQNSLLKISIGIIYLWFGALKFFPELSPAEGLATDTITKLTLGIIPADVSIVLLALLEVGIGICFLLHIQPKKIAIIALGHLVCTFAPLFFFNAISFNGYPIFLTLVGQYIIKNLIIIAALVSIIKESEAQIGQRKTVEN</sequence>
<feature type="transmembrane region" description="Helical" evidence="1">
    <location>
        <begin position="79"/>
        <end position="101"/>
    </location>
</feature>
<comment type="caution">
    <text evidence="2">The sequence shown here is derived from an EMBL/GenBank/DDBJ whole genome shotgun (WGS) entry which is preliminary data.</text>
</comment>
<proteinExistence type="predicted"/>
<accession>A0ABW3AZL3</accession>
<keyword evidence="3" id="KW-1185">Reference proteome</keyword>
<keyword evidence="1" id="KW-0812">Transmembrane</keyword>
<protein>
    <recommendedName>
        <fullName evidence="4">Doxx family protein</fullName>
    </recommendedName>
</protein>
<keyword evidence="1" id="KW-1133">Transmembrane helix</keyword>
<name>A0ABW3AZL3_9FLAO</name>
<feature type="transmembrane region" description="Helical" evidence="1">
    <location>
        <begin position="48"/>
        <end position="72"/>
    </location>
</feature>
<evidence type="ECO:0000313" key="3">
    <source>
        <dbReference type="Proteomes" id="UP001597012"/>
    </source>
</evidence>